<protein>
    <submittedName>
        <fullName evidence="7">Guanylate kinase</fullName>
    </submittedName>
</protein>
<dbReference type="InterPro" id="IPR008144">
    <property type="entry name" value="Guanylate_kin-like_dom"/>
</dbReference>
<dbReference type="EMBL" id="JBHUME010000012">
    <property type="protein sequence ID" value="MFD2614520.1"/>
    <property type="molecule type" value="Genomic_DNA"/>
</dbReference>
<evidence type="ECO:0000256" key="3">
    <source>
        <dbReference type="ARBA" id="ARBA00022679"/>
    </source>
</evidence>
<dbReference type="SUPFAM" id="SSF52540">
    <property type="entry name" value="P-loop containing nucleoside triphosphate hydrolases"/>
    <property type="match status" value="1"/>
</dbReference>
<dbReference type="PROSITE" id="PS50052">
    <property type="entry name" value="GUANYLATE_KINASE_2"/>
    <property type="match status" value="1"/>
</dbReference>
<sequence length="195" mass="22296">MNEPRENRKIIAFTGPYGSGRKTLADMAGSTLGLKEVLSYTTRPARPGENDGEDYYFISKEEFAQAEGRGEFLEAAEIFGHRYGIKGEDLERLLEQNVAVYVVVNSMGAALLKRLYPDRVIRLFIYADRERVRTRLIGRGDPEEAVNSHMAYYDEEMEYQGECEHAFENFESAHTMFALTNVLESYLARNLIDKD</sequence>
<dbReference type="InterPro" id="IPR027417">
    <property type="entry name" value="P-loop_NTPase"/>
</dbReference>
<dbReference type="SMART" id="SM00072">
    <property type="entry name" value="GuKc"/>
    <property type="match status" value="1"/>
</dbReference>
<keyword evidence="4 7" id="KW-0418">Kinase</keyword>
<feature type="domain" description="Guanylate kinase-like" evidence="6">
    <location>
        <begin position="8"/>
        <end position="184"/>
    </location>
</feature>
<dbReference type="Pfam" id="PF00625">
    <property type="entry name" value="Guanylate_kin"/>
    <property type="match status" value="1"/>
</dbReference>
<evidence type="ECO:0000259" key="6">
    <source>
        <dbReference type="PROSITE" id="PS50052"/>
    </source>
</evidence>
<comment type="caution">
    <text evidence="7">The sequence shown here is derived from an EMBL/GenBank/DDBJ whole genome shotgun (WGS) entry which is preliminary data.</text>
</comment>
<proteinExistence type="inferred from homology"/>
<comment type="function">
    <text evidence="1">Essential for recycling GMP and indirectly, cGMP.</text>
</comment>
<dbReference type="GO" id="GO:0016301">
    <property type="term" value="F:kinase activity"/>
    <property type="evidence" value="ECO:0007669"/>
    <property type="project" value="UniProtKB-KW"/>
</dbReference>
<dbReference type="InterPro" id="IPR008145">
    <property type="entry name" value="GK/Ca_channel_bsu"/>
</dbReference>
<comment type="similarity">
    <text evidence="2">Belongs to the guanylate kinase family.</text>
</comment>
<keyword evidence="3" id="KW-0808">Transferase</keyword>
<dbReference type="PROSITE" id="PS00856">
    <property type="entry name" value="GUANYLATE_KINASE_1"/>
    <property type="match status" value="1"/>
</dbReference>
<evidence type="ECO:0000256" key="1">
    <source>
        <dbReference type="ARBA" id="ARBA00003531"/>
    </source>
</evidence>
<keyword evidence="8" id="KW-1185">Reference proteome</keyword>
<dbReference type="InterPro" id="IPR020590">
    <property type="entry name" value="Guanylate_kinase_CS"/>
</dbReference>
<evidence type="ECO:0000256" key="4">
    <source>
        <dbReference type="ARBA" id="ARBA00022777"/>
    </source>
</evidence>
<dbReference type="PANTHER" id="PTHR23117:SF13">
    <property type="entry name" value="GUANYLATE KINASE"/>
    <property type="match status" value="1"/>
</dbReference>
<evidence type="ECO:0000256" key="2">
    <source>
        <dbReference type="ARBA" id="ARBA00005790"/>
    </source>
</evidence>
<comment type="catalytic activity">
    <reaction evidence="5">
        <text>GMP + ATP = GDP + ADP</text>
        <dbReference type="Rhea" id="RHEA:20780"/>
        <dbReference type="ChEBI" id="CHEBI:30616"/>
        <dbReference type="ChEBI" id="CHEBI:58115"/>
        <dbReference type="ChEBI" id="CHEBI:58189"/>
        <dbReference type="ChEBI" id="CHEBI:456216"/>
        <dbReference type="EC" id="2.7.4.8"/>
    </reaction>
</comment>
<dbReference type="Gene3D" id="3.40.50.300">
    <property type="entry name" value="P-loop containing nucleotide triphosphate hydrolases"/>
    <property type="match status" value="1"/>
</dbReference>
<dbReference type="RefSeq" id="WP_377605468.1">
    <property type="nucleotide sequence ID" value="NZ_JBHUME010000012.1"/>
</dbReference>
<dbReference type="Proteomes" id="UP001597541">
    <property type="component" value="Unassembled WGS sequence"/>
</dbReference>
<organism evidence="7 8">
    <name type="scientific">Paenibacillus gansuensis</name>
    <dbReference type="NCBI Taxonomy" id="306542"/>
    <lineage>
        <taxon>Bacteria</taxon>
        <taxon>Bacillati</taxon>
        <taxon>Bacillota</taxon>
        <taxon>Bacilli</taxon>
        <taxon>Bacillales</taxon>
        <taxon>Paenibacillaceae</taxon>
        <taxon>Paenibacillus</taxon>
    </lineage>
</organism>
<evidence type="ECO:0000313" key="8">
    <source>
        <dbReference type="Proteomes" id="UP001597541"/>
    </source>
</evidence>
<evidence type="ECO:0000313" key="7">
    <source>
        <dbReference type="EMBL" id="MFD2614520.1"/>
    </source>
</evidence>
<name>A0ABW5PGS1_9BACL</name>
<dbReference type="PANTHER" id="PTHR23117">
    <property type="entry name" value="GUANYLATE KINASE-RELATED"/>
    <property type="match status" value="1"/>
</dbReference>
<accession>A0ABW5PGS1</accession>
<gene>
    <name evidence="7" type="ORF">ACFSUF_19080</name>
</gene>
<evidence type="ECO:0000256" key="5">
    <source>
        <dbReference type="ARBA" id="ARBA00048594"/>
    </source>
</evidence>
<reference evidence="8" key="1">
    <citation type="journal article" date="2019" name="Int. J. Syst. Evol. Microbiol.">
        <title>The Global Catalogue of Microorganisms (GCM) 10K type strain sequencing project: providing services to taxonomists for standard genome sequencing and annotation.</title>
        <authorList>
            <consortium name="The Broad Institute Genomics Platform"/>
            <consortium name="The Broad Institute Genome Sequencing Center for Infectious Disease"/>
            <person name="Wu L."/>
            <person name="Ma J."/>
        </authorList>
    </citation>
    <scope>NUCLEOTIDE SEQUENCE [LARGE SCALE GENOMIC DNA]</scope>
    <source>
        <strain evidence="8">KCTC 3950</strain>
    </source>
</reference>